<evidence type="ECO:0000313" key="2">
    <source>
        <dbReference type="EMBL" id="UYU72084.1"/>
    </source>
</evidence>
<name>A0AA46Z282_BACT4</name>
<dbReference type="Proteomes" id="UP001156216">
    <property type="component" value="Chromosome"/>
</dbReference>
<gene>
    <name evidence="2" type="ORF">KQP59_02930</name>
</gene>
<dbReference type="RefSeq" id="WP_118202043.1">
    <property type="nucleotide sequence ID" value="NZ_CP083681.1"/>
</dbReference>
<dbReference type="AlphaFoldDB" id="A0AA46Z282"/>
<reference evidence="2" key="1">
    <citation type="submission" date="2021-06" db="EMBL/GenBank/DDBJ databases">
        <title>Interrogation of the integrated mobile genetic elements in gut-associated Bacteroides with a consensus prediction approach.</title>
        <authorList>
            <person name="Campbell D.E."/>
            <person name="Leigh J.R."/>
            <person name="Kim T."/>
            <person name="England W."/>
            <person name="Whitaker R.J."/>
            <person name="Degnan P.H."/>
        </authorList>
    </citation>
    <scope>NUCLEOTIDE SEQUENCE</scope>
    <source>
        <strain evidence="2">VPI-BTDOT2</strain>
    </source>
</reference>
<protein>
    <submittedName>
        <fullName evidence="2">Polysaccharide pyruvyl transferase family protein</fullName>
    </submittedName>
</protein>
<sequence length="350" mass="40428">MIKRISSLIPKSWISGIRYLLTPAKKPNIPPERKAYIFLAADYGNLGDIALTFAQKQLLLKHFPNHYPVEVPSSISLSELKGYIQSVSKDDIVTIIAGGNMGDVWSWFERYRQLIVSKLRKNSIYQFPQTTTYTNTTLGRNLLACAKYIYYGSSIKLMAREKMSYDFMQSNFDCSSYLAPDIVMTLKYWKKRERNGILLCLRDDREQSLNNEEQSEIKRIITDINMDVSVIDTKIDDTFKYDIRYVQLEQFINRVSSAKVIVTDRLHGMIFAYITGTPAIVLPNSNRKIEMCYEWISNCGFIRFFPSFSVTAFSDALNAALTDKVDVDKDILDSNYCRFQTIFNTIFKNE</sequence>
<accession>A0AA46Z282</accession>
<dbReference type="Pfam" id="PF04230">
    <property type="entry name" value="PS_pyruv_trans"/>
    <property type="match status" value="1"/>
</dbReference>
<feature type="domain" description="Polysaccharide pyruvyl transferase" evidence="1">
    <location>
        <begin position="45"/>
        <end position="286"/>
    </location>
</feature>
<dbReference type="GO" id="GO:0016740">
    <property type="term" value="F:transferase activity"/>
    <property type="evidence" value="ECO:0007669"/>
    <property type="project" value="UniProtKB-KW"/>
</dbReference>
<evidence type="ECO:0000313" key="3">
    <source>
        <dbReference type="Proteomes" id="UP001156216"/>
    </source>
</evidence>
<evidence type="ECO:0000259" key="1">
    <source>
        <dbReference type="Pfam" id="PF04230"/>
    </source>
</evidence>
<proteinExistence type="predicted"/>
<organism evidence="2 3">
    <name type="scientific">Bacteroides thetaiotaomicron</name>
    <dbReference type="NCBI Taxonomy" id="818"/>
    <lineage>
        <taxon>Bacteria</taxon>
        <taxon>Pseudomonadati</taxon>
        <taxon>Bacteroidota</taxon>
        <taxon>Bacteroidia</taxon>
        <taxon>Bacteroidales</taxon>
        <taxon>Bacteroidaceae</taxon>
        <taxon>Bacteroides</taxon>
    </lineage>
</organism>
<dbReference type="InterPro" id="IPR007345">
    <property type="entry name" value="Polysacch_pyruvyl_Trfase"/>
</dbReference>
<dbReference type="EMBL" id="CP083681">
    <property type="protein sequence ID" value="UYU72084.1"/>
    <property type="molecule type" value="Genomic_DNA"/>
</dbReference>
<keyword evidence="2" id="KW-0808">Transferase</keyword>